<feature type="region of interest" description="Disordered" evidence="1">
    <location>
        <begin position="49"/>
        <end position="118"/>
    </location>
</feature>
<sequence>MANNVDNLTLMTQQMLDKMTEFEAWRATTDTSLGSLLTKTTETAARITHLEKTPNPTPPPPPPAGWIAGSVDLNRAPSPGEHPSASSQEQPNGHGAGRGILGPIPGTDPPPINTQGTIPDLSVHIANLVPGSHSHTYHAGSTPKMDFPKFDGVNPRLWREQCEVYFEIYGVSEAMKTRFATLNFIGSAALWLQTAQLRGRLQNWEAMHTAVCAHFDKDQYPLHMKQLENLRQTGSVADYQKSFEQLAFSNSSDRSRQRKEEGKAVDNSVPNPTSDKLLALRAHRRANNLCFTCGEKWTGRNHKCPTQIPLHVIQELLEAVQVEPDEDYNSSEEDSEAQAGQVVMAVKPVASSIADVKKRNRTLRLRGHIGSQEILILVDSGSAATFISTQVASKLQHSLKDCEALNFLAADGSPMVSDSVVPKLHWHVQGHTFTYDTRVIPLSCYDMIIGADWLEAHSPMWFHWKKKIMKFTHMGRRITLSGVKDVVPSASPISVRKLKGLLRQQAVTHMLEIKLSFLWILTLFPPAVH</sequence>
<reference evidence="3" key="1">
    <citation type="submission" date="2020-10" db="EMBL/GenBank/DDBJ databases">
        <authorList>
            <person name="Han B."/>
            <person name="Lu T."/>
            <person name="Zhao Q."/>
            <person name="Huang X."/>
            <person name="Zhao Y."/>
        </authorList>
    </citation>
    <scope>NUCLEOTIDE SEQUENCE</scope>
</reference>
<evidence type="ECO:0000313" key="4">
    <source>
        <dbReference type="Proteomes" id="UP000604825"/>
    </source>
</evidence>
<feature type="compositionally biased region" description="Basic and acidic residues" evidence="1">
    <location>
        <begin position="253"/>
        <end position="264"/>
    </location>
</feature>
<accession>A0A811M9X0</accession>
<gene>
    <name evidence="3" type="ORF">NCGR_LOCUS1612</name>
</gene>
<dbReference type="Pfam" id="PF08284">
    <property type="entry name" value="RVP_2"/>
    <property type="match status" value="1"/>
</dbReference>
<feature type="compositionally biased region" description="Pro residues" evidence="1">
    <location>
        <begin position="55"/>
        <end position="64"/>
    </location>
</feature>
<dbReference type="OrthoDB" id="1741804at2759"/>
<keyword evidence="4" id="KW-1185">Reference proteome</keyword>
<dbReference type="Proteomes" id="UP000604825">
    <property type="component" value="Unassembled WGS sequence"/>
</dbReference>
<proteinExistence type="predicted"/>
<evidence type="ECO:0000259" key="2">
    <source>
        <dbReference type="Pfam" id="PF03732"/>
    </source>
</evidence>
<dbReference type="InterPro" id="IPR001969">
    <property type="entry name" value="Aspartic_peptidase_AS"/>
</dbReference>
<dbReference type="GO" id="GO:0004190">
    <property type="term" value="F:aspartic-type endopeptidase activity"/>
    <property type="evidence" value="ECO:0007669"/>
    <property type="project" value="InterPro"/>
</dbReference>
<organism evidence="3 4">
    <name type="scientific">Miscanthus lutarioriparius</name>
    <dbReference type="NCBI Taxonomy" id="422564"/>
    <lineage>
        <taxon>Eukaryota</taxon>
        <taxon>Viridiplantae</taxon>
        <taxon>Streptophyta</taxon>
        <taxon>Embryophyta</taxon>
        <taxon>Tracheophyta</taxon>
        <taxon>Spermatophyta</taxon>
        <taxon>Magnoliopsida</taxon>
        <taxon>Liliopsida</taxon>
        <taxon>Poales</taxon>
        <taxon>Poaceae</taxon>
        <taxon>PACMAD clade</taxon>
        <taxon>Panicoideae</taxon>
        <taxon>Andropogonodae</taxon>
        <taxon>Andropogoneae</taxon>
        <taxon>Saccharinae</taxon>
        <taxon>Miscanthus</taxon>
    </lineage>
</organism>
<dbReference type="InterPro" id="IPR005162">
    <property type="entry name" value="Retrotrans_gag_dom"/>
</dbReference>
<feature type="region of interest" description="Disordered" evidence="1">
    <location>
        <begin position="248"/>
        <end position="273"/>
    </location>
</feature>
<dbReference type="CDD" id="cd00303">
    <property type="entry name" value="retropepsin_like"/>
    <property type="match status" value="1"/>
</dbReference>
<dbReference type="PROSITE" id="PS00141">
    <property type="entry name" value="ASP_PROTEASE"/>
    <property type="match status" value="1"/>
</dbReference>
<evidence type="ECO:0000313" key="3">
    <source>
        <dbReference type="EMBL" id="CAD6203417.1"/>
    </source>
</evidence>
<dbReference type="SUPFAM" id="SSF50630">
    <property type="entry name" value="Acid proteases"/>
    <property type="match status" value="1"/>
</dbReference>
<dbReference type="Gene3D" id="2.40.70.10">
    <property type="entry name" value="Acid Proteases"/>
    <property type="match status" value="1"/>
</dbReference>
<evidence type="ECO:0000256" key="1">
    <source>
        <dbReference type="SAM" id="MobiDB-lite"/>
    </source>
</evidence>
<name>A0A811M9X0_9POAL</name>
<dbReference type="InterPro" id="IPR032567">
    <property type="entry name" value="RTL1-rel"/>
</dbReference>
<dbReference type="Pfam" id="PF03732">
    <property type="entry name" value="Retrotrans_gag"/>
    <property type="match status" value="1"/>
</dbReference>
<dbReference type="GO" id="GO:0006508">
    <property type="term" value="P:proteolysis"/>
    <property type="evidence" value="ECO:0007669"/>
    <property type="project" value="InterPro"/>
</dbReference>
<dbReference type="PANTHER" id="PTHR15503:SF22">
    <property type="entry name" value="TRANSPOSON TY3-I GAG POLYPROTEIN"/>
    <property type="match status" value="1"/>
</dbReference>
<protein>
    <recommendedName>
        <fullName evidence="2">Retrotransposon gag domain-containing protein</fullName>
    </recommendedName>
</protein>
<dbReference type="EMBL" id="CAJGYO010000001">
    <property type="protein sequence ID" value="CAD6203417.1"/>
    <property type="molecule type" value="Genomic_DNA"/>
</dbReference>
<dbReference type="AlphaFoldDB" id="A0A811M9X0"/>
<feature type="domain" description="Retrotransposon gag" evidence="2">
    <location>
        <begin position="178"/>
        <end position="247"/>
    </location>
</feature>
<comment type="caution">
    <text evidence="3">The sequence shown here is derived from an EMBL/GenBank/DDBJ whole genome shotgun (WGS) entry which is preliminary data.</text>
</comment>
<dbReference type="InterPro" id="IPR021109">
    <property type="entry name" value="Peptidase_aspartic_dom_sf"/>
</dbReference>
<dbReference type="PANTHER" id="PTHR15503">
    <property type="entry name" value="LDOC1 RELATED"/>
    <property type="match status" value="1"/>
</dbReference>